<dbReference type="EMBL" id="FONN01000002">
    <property type="protein sequence ID" value="SFE40550.1"/>
    <property type="molecule type" value="Genomic_DNA"/>
</dbReference>
<organism evidence="4 5">
    <name type="scientific">Paenibacillus algorifonticola</name>
    <dbReference type="NCBI Taxonomy" id="684063"/>
    <lineage>
        <taxon>Bacteria</taxon>
        <taxon>Bacillati</taxon>
        <taxon>Bacillota</taxon>
        <taxon>Bacilli</taxon>
        <taxon>Bacillales</taxon>
        <taxon>Paenibacillaceae</taxon>
        <taxon>Paenibacillus</taxon>
    </lineage>
</organism>
<comment type="similarity">
    <text evidence="3">Belongs to the UreF family.</text>
</comment>
<dbReference type="PANTHER" id="PTHR33620">
    <property type="entry name" value="UREASE ACCESSORY PROTEIN F"/>
    <property type="match status" value="1"/>
</dbReference>
<sequence>MLSFLQVAQLVDSAFPTGAFSHSFGLETYVQEERIRTIPDFLAWMDSYIRGTVTPIEGTGVYWSAIWVPAYLQQSEQREQEAIKAKLLDLSRRMTGTRLARESREGASKIGKRYLHTVQAVYPEAQLGDYAAWIKHERGDANAAIVHGWICAYLQLTPHMAVLSFLYQTVNSMLQNLIRMWSLGQTDGQKIMTALFPLLEREAAAITGEPLLPSEMYTANVMQEIAAMRHESLYSRLFMS</sequence>
<comment type="function">
    <text evidence="3">Required for maturation of urease via the functional incorporation of the urease nickel metallocenter.</text>
</comment>
<dbReference type="GO" id="GO:0005737">
    <property type="term" value="C:cytoplasm"/>
    <property type="evidence" value="ECO:0007669"/>
    <property type="project" value="UniProtKB-SubCell"/>
</dbReference>
<keyword evidence="5" id="KW-1185">Reference proteome</keyword>
<evidence type="ECO:0000256" key="2">
    <source>
        <dbReference type="ARBA" id="ARBA00023186"/>
    </source>
</evidence>
<dbReference type="Proteomes" id="UP000183410">
    <property type="component" value="Unassembled WGS sequence"/>
</dbReference>
<keyword evidence="2 3" id="KW-0143">Chaperone</keyword>
<dbReference type="RefSeq" id="WP_177217911.1">
    <property type="nucleotide sequence ID" value="NZ_FONN01000002.1"/>
</dbReference>
<protein>
    <recommendedName>
        <fullName evidence="3">Urease accessory protein UreF</fullName>
    </recommendedName>
</protein>
<dbReference type="InterPro" id="IPR002639">
    <property type="entry name" value="UreF"/>
</dbReference>
<reference evidence="5" key="1">
    <citation type="submission" date="2016-10" db="EMBL/GenBank/DDBJ databases">
        <authorList>
            <person name="Varghese N."/>
            <person name="Submissions S."/>
        </authorList>
    </citation>
    <scope>NUCLEOTIDE SEQUENCE [LARGE SCALE GENOMIC DNA]</scope>
    <source>
        <strain evidence="5">CGMCC 1.10223</strain>
    </source>
</reference>
<evidence type="ECO:0000313" key="5">
    <source>
        <dbReference type="Proteomes" id="UP000183410"/>
    </source>
</evidence>
<dbReference type="Pfam" id="PF01730">
    <property type="entry name" value="UreF"/>
    <property type="match status" value="1"/>
</dbReference>
<dbReference type="GO" id="GO:0016151">
    <property type="term" value="F:nickel cation binding"/>
    <property type="evidence" value="ECO:0007669"/>
    <property type="project" value="UniProtKB-UniRule"/>
</dbReference>
<accession>A0A1I2ACJ7</accession>
<evidence type="ECO:0000256" key="1">
    <source>
        <dbReference type="ARBA" id="ARBA00022988"/>
    </source>
</evidence>
<gene>
    <name evidence="3" type="primary">ureF</name>
    <name evidence="4" type="ORF">SAMN04487969_102368</name>
</gene>
<dbReference type="AlphaFoldDB" id="A0A1I2ACJ7"/>
<dbReference type="InterPro" id="IPR038277">
    <property type="entry name" value="UreF_sf"/>
</dbReference>
<comment type="subunit">
    <text evidence="3">UreD, UreF and UreG form a complex that acts as a GTP-hydrolysis-dependent molecular chaperone, activating the urease apoprotein by helping to assemble the nickel containing metallocenter of UreC. The UreE protein probably delivers the nickel.</text>
</comment>
<name>A0A1I2ACJ7_9BACL</name>
<dbReference type="Gene3D" id="1.10.4190.10">
    <property type="entry name" value="Urease accessory protein UreF"/>
    <property type="match status" value="1"/>
</dbReference>
<keyword evidence="3" id="KW-0963">Cytoplasm</keyword>
<comment type="subcellular location">
    <subcellularLocation>
        <location evidence="3">Cytoplasm</location>
    </subcellularLocation>
</comment>
<dbReference type="PIRSF" id="PIRSF009467">
    <property type="entry name" value="Ureas_acces_UreF"/>
    <property type="match status" value="1"/>
</dbReference>
<dbReference type="PANTHER" id="PTHR33620:SF1">
    <property type="entry name" value="UREASE ACCESSORY PROTEIN F"/>
    <property type="match status" value="1"/>
</dbReference>
<proteinExistence type="inferred from homology"/>
<evidence type="ECO:0000256" key="3">
    <source>
        <dbReference type="HAMAP-Rule" id="MF_01385"/>
    </source>
</evidence>
<evidence type="ECO:0000313" key="4">
    <source>
        <dbReference type="EMBL" id="SFE40550.1"/>
    </source>
</evidence>
<dbReference type="HAMAP" id="MF_01385">
    <property type="entry name" value="UreF"/>
    <property type="match status" value="1"/>
</dbReference>
<keyword evidence="1 3" id="KW-0996">Nickel insertion</keyword>